<dbReference type="Proteomes" id="UP000663505">
    <property type="component" value="Chromosome"/>
</dbReference>
<dbReference type="RefSeq" id="WP_206657700.1">
    <property type="nucleotide sequence ID" value="NZ_CP071182.1"/>
</dbReference>
<reference evidence="1 2" key="1">
    <citation type="submission" date="2021-02" db="EMBL/GenBank/DDBJ databases">
        <title>Alicyclobacillus curvatus sp. nov. and Alicyclobacillus mengziensis sp. nov., two acidophilic bacteria isolated from acid mine drainage.</title>
        <authorList>
            <person name="Huang Y."/>
        </authorList>
    </citation>
    <scope>NUCLEOTIDE SEQUENCE [LARGE SCALE GENOMIC DNA]</scope>
    <source>
        <strain evidence="1 2">S30H14</strain>
    </source>
</reference>
<keyword evidence="2" id="KW-1185">Reference proteome</keyword>
<organism evidence="1 2">
    <name type="scientific">Alicyclobacillus mengziensis</name>
    <dbReference type="NCBI Taxonomy" id="2931921"/>
    <lineage>
        <taxon>Bacteria</taxon>
        <taxon>Bacillati</taxon>
        <taxon>Bacillota</taxon>
        <taxon>Bacilli</taxon>
        <taxon>Bacillales</taxon>
        <taxon>Alicyclobacillaceae</taxon>
        <taxon>Alicyclobacillus</taxon>
    </lineage>
</organism>
<evidence type="ECO:0000313" key="1">
    <source>
        <dbReference type="EMBL" id="QSO48365.1"/>
    </source>
</evidence>
<proteinExistence type="predicted"/>
<name>A0A9X7Z8G3_9BACL</name>
<protein>
    <submittedName>
        <fullName evidence="1">Uncharacterized protein</fullName>
    </submittedName>
</protein>
<gene>
    <name evidence="1" type="ORF">JZ786_05090</name>
</gene>
<dbReference type="EMBL" id="CP071182">
    <property type="protein sequence ID" value="QSO48365.1"/>
    <property type="molecule type" value="Genomic_DNA"/>
</dbReference>
<accession>A0A9X7Z8G3</accession>
<evidence type="ECO:0000313" key="2">
    <source>
        <dbReference type="Proteomes" id="UP000663505"/>
    </source>
</evidence>
<dbReference type="AlphaFoldDB" id="A0A9X7Z8G3"/>
<dbReference type="KEGG" id="afx:JZ786_05090"/>
<sequence>MNTYVEKCMLLPEQRSLIVEAIVEGKKQNESLNSLLPDFVTNTYKPRMQYDCVNTYVEEAVKKSPHTQLKVTRKTAGLHPYIVIHDTVRNVFILVSRLPKYKHIYGPSRYRGDYASSNYARLLEMGAPKDELLGEAPYQTSLSLGEEYAPFGIIVSYDGTSDAIYEGALQPDQMDWIYNEDITESIIASAHDVATFVSYKPTDVEPRLKDSANDDIVVKLKDKAD</sequence>